<keyword evidence="5 10" id="KW-0347">Helicase</keyword>
<keyword evidence="2 10" id="KW-0547">Nucleotide-binding</keyword>
<keyword evidence="14" id="KW-1185">Reference proteome</keyword>
<keyword evidence="7 10" id="KW-0067">ATP-binding</keyword>
<feature type="domain" description="RecC C-terminal" evidence="12">
    <location>
        <begin position="887"/>
        <end position="1113"/>
    </location>
</feature>
<dbReference type="Pfam" id="PF04257">
    <property type="entry name" value="Exonuc_V_gamma"/>
    <property type="match status" value="1"/>
</dbReference>
<dbReference type="NCBIfam" id="TIGR01450">
    <property type="entry name" value="recC"/>
    <property type="match status" value="1"/>
</dbReference>
<keyword evidence="4 10" id="KW-0378">Hydrolase</keyword>
<dbReference type="SUPFAM" id="SSF52980">
    <property type="entry name" value="Restriction endonuclease-like"/>
    <property type="match status" value="1"/>
</dbReference>
<dbReference type="HAMAP" id="MF_01486">
    <property type="entry name" value="RecC"/>
    <property type="match status" value="1"/>
</dbReference>
<dbReference type="GO" id="GO:0000724">
    <property type="term" value="P:double-strand break repair via homologous recombination"/>
    <property type="evidence" value="ECO:0007669"/>
    <property type="project" value="UniProtKB-UniRule"/>
</dbReference>
<dbReference type="EMBL" id="AP022591">
    <property type="protein sequence ID" value="BBY44107.1"/>
    <property type="molecule type" value="Genomic_DNA"/>
</dbReference>
<dbReference type="Pfam" id="PF17946">
    <property type="entry name" value="RecC_C"/>
    <property type="match status" value="1"/>
</dbReference>
<keyword evidence="1 10" id="KW-0540">Nuclease</keyword>
<gene>
    <name evidence="10 13" type="primary">recC</name>
    <name evidence="13" type="ORF">MCEL_24020</name>
</gene>
<evidence type="ECO:0000256" key="11">
    <source>
        <dbReference type="SAM" id="MobiDB-lite"/>
    </source>
</evidence>
<comment type="subunit">
    <text evidence="10">Heterotrimer of RecB, RecC and RecD. All subunits contribute to DNA-binding.</text>
</comment>
<evidence type="ECO:0000256" key="8">
    <source>
        <dbReference type="ARBA" id="ARBA00023125"/>
    </source>
</evidence>
<dbReference type="InterPro" id="IPR006697">
    <property type="entry name" value="RecC"/>
</dbReference>
<evidence type="ECO:0000256" key="6">
    <source>
        <dbReference type="ARBA" id="ARBA00022839"/>
    </source>
</evidence>
<protein>
    <recommendedName>
        <fullName evidence="10">RecBCD enzyme subunit RecC</fullName>
    </recommendedName>
    <alternativeName>
        <fullName evidence="10">Exonuclease V subunit RecC</fullName>
        <shortName evidence="10">ExoV subunit RecC</shortName>
    </alternativeName>
    <alternativeName>
        <fullName evidence="10">Helicase/nuclease RecBCD subunit RecC</fullName>
    </alternativeName>
</protein>
<evidence type="ECO:0000256" key="1">
    <source>
        <dbReference type="ARBA" id="ARBA00022722"/>
    </source>
</evidence>
<dbReference type="Gene3D" id="3.40.50.300">
    <property type="entry name" value="P-loop containing nucleotide triphosphate hydrolases"/>
    <property type="match status" value="2"/>
</dbReference>
<dbReference type="PANTHER" id="PTHR30591:SF1">
    <property type="entry name" value="RECBCD ENZYME SUBUNIT RECC"/>
    <property type="match status" value="1"/>
</dbReference>
<reference evidence="13 14" key="1">
    <citation type="journal article" date="2019" name="Emerg. Microbes Infect.">
        <title>Comprehensive subspecies identification of 175 nontuberculous mycobacteria species based on 7547 genomic profiles.</title>
        <authorList>
            <person name="Matsumoto Y."/>
            <person name="Kinjo T."/>
            <person name="Motooka D."/>
            <person name="Nabeya D."/>
            <person name="Jung N."/>
            <person name="Uechi K."/>
            <person name="Horii T."/>
            <person name="Iida T."/>
            <person name="Fujita J."/>
            <person name="Nakamura S."/>
        </authorList>
    </citation>
    <scope>NUCLEOTIDE SEQUENCE [LARGE SCALE GENOMIC DNA]</scope>
    <source>
        <strain evidence="13 14">JCM 18439</strain>
    </source>
</reference>
<keyword evidence="6 10" id="KW-0269">Exonuclease</keyword>
<organism evidence="13 14">
    <name type="scientific">Mycolicibacterium celeriflavum</name>
    <name type="common">Mycobacterium celeriflavum</name>
    <dbReference type="NCBI Taxonomy" id="1249101"/>
    <lineage>
        <taxon>Bacteria</taxon>
        <taxon>Bacillati</taxon>
        <taxon>Actinomycetota</taxon>
        <taxon>Actinomycetes</taxon>
        <taxon>Mycobacteriales</taxon>
        <taxon>Mycobacteriaceae</taxon>
        <taxon>Mycolicibacterium</taxon>
    </lineage>
</organism>
<dbReference type="Proteomes" id="UP000466431">
    <property type="component" value="Chromosome"/>
</dbReference>
<feature type="region of interest" description="Disordered" evidence="11">
    <location>
        <begin position="1"/>
        <end position="30"/>
    </location>
</feature>
<evidence type="ECO:0000256" key="2">
    <source>
        <dbReference type="ARBA" id="ARBA00022741"/>
    </source>
</evidence>
<dbReference type="KEGG" id="mcee:MCEL_24020"/>
<evidence type="ECO:0000256" key="7">
    <source>
        <dbReference type="ARBA" id="ARBA00022840"/>
    </source>
</evidence>
<dbReference type="PANTHER" id="PTHR30591">
    <property type="entry name" value="RECBCD ENZYME SUBUNIT RECC"/>
    <property type="match status" value="1"/>
</dbReference>
<evidence type="ECO:0000256" key="4">
    <source>
        <dbReference type="ARBA" id="ARBA00022801"/>
    </source>
</evidence>
<evidence type="ECO:0000313" key="13">
    <source>
        <dbReference type="EMBL" id="BBY44107.1"/>
    </source>
</evidence>
<proteinExistence type="inferred from homology"/>
<dbReference type="SUPFAM" id="SSF52540">
    <property type="entry name" value="P-loop containing nucleoside triphosphate hydrolases"/>
    <property type="match status" value="2"/>
</dbReference>
<keyword evidence="8 10" id="KW-0238">DNA-binding</keyword>
<evidence type="ECO:0000256" key="5">
    <source>
        <dbReference type="ARBA" id="ARBA00022806"/>
    </source>
</evidence>
<evidence type="ECO:0000256" key="9">
    <source>
        <dbReference type="ARBA" id="ARBA00023204"/>
    </source>
</evidence>
<dbReference type="Gene3D" id="1.10.10.160">
    <property type="match status" value="1"/>
</dbReference>
<dbReference type="GO" id="GO:0005524">
    <property type="term" value="F:ATP binding"/>
    <property type="evidence" value="ECO:0007669"/>
    <property type="project" value="UniProtKB-UniRule"/>
</dbReference>
<dbReference type="AlphaFoldDB" id="A0A7I7RHV3"/>
<dbReference type="Gene3D" id="3.40.50.10930">
    <property type="match status" value="1"/>
</dbReference>
<comment type="similarity">
    <text evidence="10">Belongs to the RecC family.</text>
</comment>
<feature type="compositionally biased region" description="Low complexity" evidence="11">
    <location>
        <begin position="14"/>
        <end position="29"/>
    </location>
</feature>
<dbReference type="InterPro" id="IPR013986">
    <property type="entry name" value="DExx_box_DNA_helicase_dom_sf"/>
</dbReference>
<evidence type="ECO:0000256" key="10">
    <source>
        <dbReference type="HAMAP-Rule" id="MF_01486"/>
    </source>
</evidence>
<dbReference type="GO" id="GO:0008854">
    <property type="term" value="F:exodeoxyribonuclease V activity"/>
    <property type="evidence" value="ECO:0007669"/>
    <property type="project" value="InterPro"/>
</dbReference>
<keyword evidence="3 10" id="KW-0227">DNA damage</keyword>
<evidence type="ECO:0000256" key="3">
    <source>
        <dbReference type="ARBA" id="ARBA00022763"/>
    </source>
</evidence>
<name>A0A7I7RHV3_MYCCF</name>
<dbReference type="InterPro" id="IPR011335">
    <property type="entry name" value="Restrct_endonuc-II-like"/>
</dbReference>
<dbReference type="GO" id="GO:0003678">
    <property type="term" value="F:DNA helicase activity"/>
    <property type="evidence" value="ECO:0007669"/>
    <property type="project" value="UniProtKB-UniRule"/>
</dbReference>
<accession>A0A7I7RHV3</accession>
<dbReference type="GO" id="GO:0003677">
    <property type="term" value="F:DNA binding"/>
    <property type="evidence" value="ECO:0007669"/>
    <property type="project" value="UniProtKB-UniRule"/>
</dbReference>
<dbReference type="PIRSF" id="PIRSF000980">
    <property type="entry name" value="RecC"/>
    <property type="match status" value="1"/>
</dbReference>
<dbReference type="GO" id="GO:0009338">
    <property type="term" value="C:exodeoxyribonuclease V complex"/>
    <property type="evidence" value="ECO:0007669"/>
    <property type="project" value="InterPro"/>
</dbReference>
<comment type="function">
    <text evidence="10">A helicase/nuclease that prepares dsDNA breaks (DSB) for recombinational DNA repair. Binds to DSBs and unwinds DNA via a highly rapid and processive ATP-dependent bidirectional helicase activity. Unwinds dsDNA until it encounters a Chi (crossover hotspot instigator) sequence from the 3' direction. Cuts ssDNA a few nucleotides 3' to the Chi site. The properties and activities of the enzyme are changed at Chi. The Chi-altered holoenzyme produces a long 3'-ssDNA overhang and facilitates RecA-binding to the ssDNA for homologous DNA recombination and repair. Holoenzyme degrades any linearized DNA that is unable to undergo homologous recombination. In the holoenzyme this subunit recognizes the wild-type Chi sequence, and when added to isolated RecB increases its ATP-dependent helicase processivity.</text>
</comment>
<evidence type="ECO:0000259" key="12">
    <source>
        <dbReference type="Pfam" id="PF17946"/>
    </source>
</evidence>
<comment type="miscellaneous">
    <text evidence="10">In the RecBCD complex, RecB has a slow 3'-5' helicase, an exonuclease activity and loads RecA onto ssDNA, RecD has a fast 5'-3' helicase activity, while RecC stimulates the ATPase and processivity of the RecB helicase and contributes to recognition of the Chi site.</text>
</comment>
<dbReference type="InterPro" id="IPR041500">
    <property type="entry name" value="RecC_C"/>
</dbReference>
<keyword evidence="9 10" id="KW-0234">DNA repair</keyword>
<evidence type="ECO:0000313" key="14">
    <source>
        <dbReference type="Proteomes" id="UP000466431"/>
    </source>
</evidence>
<dbReference type="InterPro" id="IPR027417">
    <property type="entry name" value="P-loop_NTPase"/>
</dbReference>
<sequence length="1176" mass="129263">MLSTGVLSHLAPVSGSNGSRASASRNASAWSGPHDGCAAAVGIAINDKQAAAAAIVAAIHRIIGIDFPGPLSDKRHPRRTHLLWLAAMALHIHRAERTDLLADGLGALLSDPLSDPFAEDLVIVPAKGVERWLSQRLSHLLGAASGGDGVCAGVAFRNPRSLIADITGTDGSGRIVGTADSDPWSPDAMVWPLMEVIDATCSEDWCKPLAMHLGHFEAGDEKELRQGRRYAVARRLGGLFASYARQRPQLLVDWENGSAGDIASDLSWQPPLWRALIERIDADTPHIRHAKTVARLQESPTDLPPRLSLFGYTRLPSTEIELLDALSTHHDLHLWLPHPSDNLWQQLKGTHGPIPRREDTTHRSVGHPLLATLGRDLRELQRGLPAARQTDEYLGGRNRPDTLLGWLQTDIAANTIRRDGRVHTATDRSVQVHSCHGPARQIDVLREVLLGLLADDATLEPRDILVMCPDIETYAPLIVAGFGLGDMIKGVHPAHQLRVRLADRSLVQTNPLLGVAAQLLSLAGGRATSSEVLNLAQSAPVRARFGFTDDNLEDITRWVRQANIRWGFDTDHRKPYGVDFVQNTWRFGVDRVLAGVAMSDDSHAWIDTTLPLDDVSSNRVDLAGQLAEYVDRLRCAVQSLTGARPLEQWLRSLTDSIGLLTRVSDDDTWQSAQLEREFADVLATAGARAHTLMRLSDVRALLDRHLAGRPTRANFRTGTLTVCTMVPMRSVPHRVVCLVGLDDGVFPRLGVVDGDDALARAPMTGERDIRSEDRQLLLDAIGAATETLVITYTGANEYSGQERPPAVPLAELLDTLDRTTDRKVRDAIVVKHPLQPFDTRNVVPGELVPGVPFTFDSTVKRAAATRAGERAERPKFISGPLPAPPADDVVLADLVAFFRDPVKGFFRAMEYTLPWEVDGVEDAMPVDIDALEEWTVGDRMLRDMLRGMDAEHARHAEWRRGTLPPGNLGWRKAIDICEQATLIADAARPYRGTEPSAVDIDVEIGGGRRVTGTVTPVYGDRLVSVTYSKLDGRHLLQPWILLLALLAHDPGREWKAISIGRAKRGTAPRTETMGRPTEHPRELLADLVAMYDQGRREPLPLPVKTSFAWAEAVHGHGDPEQRAGYKWRSGMYPGEEDEPAYQLAFGKATWLKHLVELGLDTYSGRLWLPMLRALED</sequence>